<dbReference type="Pfam" id="PF09479">
    <property type="entry name" value="Flg_new"/>
    <property type="match status" value="3"/>
</dbReference>
<dbReference type="Proteomes" id="UP000607645">
    <property type="component" value="Unassembled WGS sequence"/>
</dbReference>
<dbReference type="GO" id="GO:0030313">
    <property type="term" value="C:cell envelope"/>
    <property type="evidence" value="ECO:0007669"/>
    <property type="project" value="UniProtKB-SubCell"/>
</dbReference>
<keyword evidence="2" id="KW-0677">Repeat</keyword>
<comment type="subcellular location">
    <subcellularLocation>
        <location evidence="1">Cell envelope</location>
    </subcellularLocation>
</comment>
<evidence type="ECO:0000256" key="4">
    <source>
        <dbReference type="SAM" id="MobiDB-lite"/>
    </source>
</evidence>
<feature type="compositionally biased region" description="Low complexity" evidence="4">
    <location>
        <begin position="3181"/>
        <end position="3192"/>
    </location>
</feature>
<organism evidence="6 7">
    <name type="scientific">Lawsonibacter faecis</name>
    <dbReference type="NCBI Taxonomy" id="2763052"/>
    <lineage>
        <taxon>Bacteria</taxon>
        <taxon>Bacillati</taxon>
        <taxon>Bacillota</taxon>
        <taxon>Clostridia</taxon>
        <taxon>Eubacteriales</taxon>
        <taxon>Oscillospiraceae</taxon>
        <taxon>Lawsonibacter</taxon>
    </lineage>
</organism>
<sequence length="3656" mass="385329">MFEQWYARLTGMMETHPGLHRLAAALLAALSAGAALWRCAGRLARRAAPCVRAFGGELAALGREAAEHLRETGTMLAGLARRLMGLYRAHWLPLVMTKGRAVFHCRAVFHTARQWTPERIPAVREAAPLCRAWPVRAAGISARRATALGLTLCMVLSLLPVSALGADAPACSHVHDDNCGYVETPCDKGCADTNGDGAAGHAPDCGHVPATGGASCAHVHDGDCGGLPSETAEESAACETCGGEHAPAVCPVEHVRGLMSALPDPAEAAARMADENADWDQIAAWAAQAQTAQDAYDALTLEQQALLPEAQEIFAALTSAFRGDAATLASTSGTSESDPIIISDKYQLEAFRDRVNSGDNQIYGKLTDDINLGNEDWTPIGYYILMSAKDLYPFKGGFDGNGYTISGLNVSCGNAGLFGTIAKGGVVKNLAVEGAVYVNYGTYSDGGGIAGVNHGTIEGCINLADITNKAGANSETPCLGGIVGNCNYDGIIKNCYNGGSVTGVGFTYAGGIVGFLGGGETLQCFSTGTVTGGFQDAGDPGKGVGGISGSQYDDTASELSDCYYLQGSVAGDGNGIPALTLEQMTGPNAMGTGNMEDLNYDNKHPTSFKWLAGDYAGQVPMGEVFNGKRAYYSPVHSHRACGNYVCSHSGHSGNITYEIWDGTSVALSAGNYYLKNNVTLSGDLTITGEVNLCLNGKTLTLGAGSIKPEANAVLNLCDCGKNGKVTSTGSTVSFTNASAQVNLYGGTVAGTSGADTVTDTAEGCAFTLYGGAVSNTNLGCAIKANRLTVTLWAGTVSAHSEDGVALTEDSKLNLWGSAAITGGAYDGASIRTPGTGRIDMNGHTGPAVTIKFTKANPQDGDIVVTHGTTKMAKLYSDYSTDPNQTLRQDADGNLLYHLHNYTYAASGTVITERCTCGHEETATLKLDGGPYYYTGSPVTPAKVGYTSGWLGGDLTVGYQNNTAPGTAAASITKDNATASLNFTIAAGCTVKYHLNGVNAWNYGSSGIPSTLIKQVAQGAALTAPAEPKADDYEFAGWYKDADCTAGQEWNFAADTVTSNETILYAKWTPKPAIAPTITKQPQSLDLAYGAGGSLRVTVGDTPYSHTRSIQWYQNTQNSTSGGTPISGATDPWYDISEKLASGTYYYYCVITYTRDETKLAASATSDVAVVTISKGGQTAPAENEGYAISCADETITVTESYEVYTAQTGGTKVESGGQITPGATYYIRKTETGTQAPSDWMAITVPPRPAAPGGAVAVTDETIKGRKDGKITIPAGMEYQAQSGNWFSDKTEMRGLTGNDQVKIRVAATAGAFHGEEQTYTVNAGRTLSVTFDANGGSPAPNQITGLSYQEKITAPEEPARPGYTFEGWYLQNVAKWDFEQNLVADDITLAARWTPGSYTVTFDLNGEDAAVSPVSMLVAYGGTYGTLPTPAGAEKKFVGWFTAADGGAEVKTGDTVTITGNAVLYAHWTEKVAITLDLTGQTVPYSGAAQSFQLRGADSGLTGFAVAYARNGAAVTGPADAGVYTVTITRPADGDHQPYSAATTLSITRKPLAEAMLTVTGEYTYDGTKQTIQYTVDDGGALKAADYTAEVTGNQDAGTDTGRITVTATESGNYSGTISKAFSIAPRPYGDGKGFSIADIPDQSYSGAAVTPEPEVRYGETMLVKGTDFTYTYQNNIEVGTAAIQISFQGNFSGTASRAFSIQNAVLPDGISQDDIFAITGAELMTWHRDNITLSAKDGWTVGTAPDALGVSVTLSGESARNAQGEIVPSSAALYVKTGNTIYVTTVTYLLDKTAPTVSYRSGNPSAWTNQNAEITFVTDDGLSGVADVQVTRDGTVDYPVRENSFTADQNGAYLIAVTDKAGNTGTVAVAVEKIDKTNPAVALTPGGTMGENGWYTSAVTVAVSIEEAHPGRWEYTLDGETWTPGTADGFTLSASGDYTGKIGVRAVDLAGNTGEAELPEIRVDREKPAAPAVSALSGGKAYQSGQWTAQDVVFTLSGDPTASGLQKYQYSVDGGAWRDVTGNPPTHSGMAAGETAVYRFRAVNNAGTPGAEGAEFTVRYRRLSGGTADSPENKYSEADVTISADGGQGGWHTADVTVTVEKKTVIADGGKRYDADTYYQVDGGGSVKLEGTEILLTADGVHTLELWTRDEAGNETTRLELTIRIDKAGPVIKVDSLVESWTAERDYTFGVADALSGVSYLSIVGERETEPTVLEVRADGRYTHRVLANDTYTITTSDTAGNSSSVFFTVQKIDTAAPTAAFGAIEGEEGTNGWFTGKVTVEVLLDDPETTRDDPDTSAVNESDKSGLRGWQYSLDGGETWSAEQGPKAAAFTISADGDYSGKVKLRAFDNAGNRSGEATASVKLDQTRPVPALRGSAGGAGYDGTEWTAEDVVLTPSNTAENPSGAVFYCYDEKTDTWTALTDGSFTVDWNCDATFRFKAISGAGLESEERRAAVRRSRITPAELAETEYGQDDVAAAPDRTGEWYTSAPTVTVEKKPTVGTGGLPATTYYELWKAPAESGVKTELTGSTIRPEGDGEWTLKLWTGDAAGNETEPYVATLLVDTTAPVVSYVSGNPAVWTSQDAAIIFTAADATSGVAGVAVLRDGAAAYPAETGSFTADRNGTYTVAVTDRAGNAASMEVEVSKIDKTAPAIAWDAATDGLDAAKWYGKTRLGVAASDDSGEAPAVTYTANGLPLAGGLLDRSGVFTVTATAVDGAGNRSSVGRSLRIETRIDDFVDMVDRLDQSSPAADVTQAKDWYDALTGAEKDRLSKNGDAAAAREKLDRLVEQKAGEIAESVAEDIRSADTVEEILSAKDRFDHLAEDAKNRVSDEDRETLRRKVEDAEAARKAAEQLAAADRPGASYEEKTAAREAYDKLTGERKDLADKVSGTEEYYKSVCADLSAIDAVLDLLEKIRRPYTPADKDRIEAAGEAYDKLKPQQKNAFPGVERDRLDVLEAMRGKAQAVEDGMKALGSPPAQEALRKAKADYATLTADEKNMVDGALKDSLEQKYKEMLDGLTADEKAAAEFAARVEETKNAPTVEKIEQLIKDHDALSGPAEAHLSQSTRDDYRKLADDLEKAREVIDKLDGIDLDQLTPEDMEKVQDALGKGDADGYDDLTEDQKKLVDEATDGKPGILKEATAGVEEVVDKIEHIPGHGGGSTKPDGSPDLDDCVNPDNSNADNSASGGHSYEDHKTAIEQAKLAYEKLTDAARRLISAAAVEKLNLEYAALMAYLEYVNTASTAGASVEVVGLAEKVALPADSVMAPKTVVCVVMEESRSAATPPAPAGKTEALSVDVKLVADIYGAADDEIPVAREPVQPKENERVLVKLKVPSGYRNDTLEIWHVKDNGARSRISDFWLVTEADGAYAVFEVSSFSHFVLFAQSVYSGGEGTTPPKPSISDSDHGSAAVSPARPRPGDTVTITPAPDEGYEVGGVVVTDQGGRQVSVNDNADGTWTFIQPEGRVTISVTFRPAWPFTDVAEGDWCYESVRYVYGKGLMLGTADDRFSPYLTASRGMVVTILWRLKGENTPAGTVFFDDVAEGQYYTDAVAWAAGTDIVKGYDNGCFGPEDPVTREQLAAILYRYTRYRGGDTAAAGDLSRFADQPSDWAAEAVRWAAGAGIITGKGGGSLDPRGAATRAETAQMLRGLLD</sequence>
<dbReference type="InterPro" id="IPR001119">
    <property type="entry name" value="SLH_dom"/>
</dbReference>
<dbReference type="EMBL" id="JACOPQ010000014">
    <property type="protein sequence ID" value="MBC5738358.1"/>
    <property type="molecule type" value="Genomic_DNA"/>
</dbReference>
<dbReference type="InterPro" id="IPR013783">
    <property type="entry name" value="Ig-like_fold"/>
</dbReference>
<feature type="coiled-coil region" evidence="3">
    <location>
        <begin position="2830"/>
        <end position="2890"/>
    </location>
</feature>
<feature type="domain" description="SLH" evidence="5">
    <location>
        <begin position="3602"/>
        <end position="3656"/>
    </location>
</feature>
<keyword evidence="7" id="KW-1185">Reference proteome</keyword>
<dbReference type="PROSITE" id="PS51272">
    <property type="entry name" value="SLH"/>
    <property type="match status" value="3"/>
</dbReference>
<keyword evidence="3" id="KW-0175">Coiled coil</keyword>
<feature type="domain" description="SLH" evidence="5">
    <location>
        <begin position="3478"/>
        <end position="3537"/>
    </location>
</feature>
<protein>
    <submittedName>
        <fullName evidence="6">InlB B-repeat-containing protein</fullName>
    </submittedName>
</protein>
<feature type="domain" description="SLH" evidence="5">
    <location>
        <begin position="3538"/>
        <end position="3601"/>
    </location>
</feature>
<feature type="region of interest" description="Disordered" evidence="4">
    <location>
        <begin position="3157"/>
        <end position="3195"/>
    </location>
</feature>
<dbReference type="Gene3D" id="2.60.40.10">
    <property type="entry name" value="Immunoglobulins"/>
    <property type="match status" value="1"/>
</dbReference>
<evidence type="ECO:0000259" key="5">
    <source>
        <dbReference type="PROSITE" id="PS51272"/>
    </source>
</evidence>
<dbReference type="RefSeq" id="WP_186920151.1">
    <property type="nucleotide sequence ID" value="NZ_JACOPQ010000014.1"/>
</dbReference>
<evidence type="ECO:0000256" key="3">
    <source>
        <dbReference type="SAM" id="Coils"/>
    </source>
</evidence>
<dbReference type="Pfam" id="PF00395">
    <property type="entry name" value="SLH"/>
    <property type="match status" value="3"/>
</dbReference>
<proteinExistence type="predicted"/>
<dbReference type="Gene3D" id="2.60.40.4270">
    <property type="entry name" value="Listeria-Bacteroides repeat domain"/>
    <property type="match status" value="3"/>
</dbReference>
<name>A0A8J6JE05_9FIRM</name>
<evidence type="ECO:0000256" key="1">
    <source>
        <dbReference type="ARBA" id="ARBA00004196"/>
    </source>
</evidence>
<feature type="coiled-coil region" evidence="3">
    <location>
        <begin position="3195"/>
        <end position="3222"/>
    </location>
</feature>
<reference evidence="6" key="1">
    <citation type="submission" date="2020-08" db="EMBL/GenBank/DDBJ databases">
        <title>Genome public.</title>
        <authorList>
            <person name="Liu C."/>
            <person name="Sun Q."/>
        </authorList>
    </citation>
    <scope>NUCLEOTIDE SEQUENCE</scope>
    <source>
        <strain evidence="6">NSJ-52</strain>
    </source>
</reference>
<dbReference type="InterPro" id="IPR013378">
    <property type="entry name" value="InlB-like_B-rpt"/>
</dbReference>
<dbReference type="Gene3D" id="2.160.20.110">
    <property type="match status" value="1"/>
</dbReference>
<feature type="region of interest" description="Disordered" evidence="4">
    <location>
        <begin position="2289"/>
        <end position="2311"/>
    </location>
</feature>
<evidence type="ECO:0000313" key="7">
    <source>
        <dbReference type="Proteomes" id="UP000607645"/>
    </source>
</evidence>
<comment type="caution">
    <text evidence="6">The sequence shown here is derived from an EMBL/GenBank/DDBJ whole genome shotgun (WGS) entry which is preliminary data.</text>
</comment>
<feature type="region of interest" description="Disordered" evidence="4">
    <location>
        <begin position="3396"/>
        <end position="3425"/>
    </location>
</feature>
<evidence type="ECO:0000256" key="2">
    <source>
        <dbReference type="ARBA" id="ARBA00022737"/>
    </source>
</evidence>
<dbReference type="NCBIfam" id="TIGR02543">
    <property type="entry name" value="List_Bact_rpt"/>
    <property type="match status" value="2"/>
</dbReference>
<evidence type="ECO:0000313" key="6">
    <source>
        <dbReference type="EMBL" id="MBC5738358.1"/>
    </source>
</evidence>
<dbReference type="InterPro" id="IPR042229">
    <property type="entry name" value="Listeria/Bacterioides_rpt_sf"/>
</dbReference>
<accession>A0A8J6JE05</accession>
<gene>
    <name evidence="6" type="ORF">H8S62_15210</name>
</gene>